<proteinExistence type="predicted"/>
<feature type="region of interest" description="Disordered" evidence="1">
    <location>
        <begin position="29"/>
        <end position="53"/>
    </location>
</feature>
<sequence length="377" mass="39809">MKKGVSLALIGAGLGVLMAFPATAQEASAPQKVGPPAPAAADESPPNAGSAVASNPAGALARAVLGDGLESHKIMLLGWGEASAVTSTNDSKDVSPAAFFNTERGLNLNQLGVMLCSGRACPPFSFGPGAGVHNRVGPFPGPTPEHVTVDFNVTAIYGQDVQFLKLSGLDGDFHFDRNKDLKLGVTQAYADIYLPFLKGTSVMIGSFQTPLENAFNPPNWFATHTYGFQHGPAKHVGALAQTRVASGPAGHFSVDYGVVLGWNDWDNRNKNLDFIGGLRWRSADMRTWVDLEAIYGNGENDFGPAPGRGGSPYFALSSTGKYLGRLSSFLTVSHSLSPKFQVAMEASYGQQEAGDIAFVPWAITQGTVVRRQPGRAL</sequence>
<name>F8TW84_9SPHN</name>
<feature type="signal peptide" evidence="2">
    <location>
        <begin position="1"/>
        <end position="24"/>
    </location>
</feature>
<organism evidence="3">
    <name type="scientific">Sphingomonas sp. TTNP3</name>
    <dbReference type="NCBI Taxonomy" id="436446"/>
    <lineage>
        <taxon>Bacteria</taxon>
        <taxon>Pseudomonadati</taxon>
        <taxon>Pseudomonadota</taxon>
        <taxon>Alphaproteobacteria</taxon>
        <taxon>Sphingomonadales</taxon>
        <taxon>Sphingomonadaceae</taxon>
        <taxon>Sphingomonas</taxon>
    </lineage>
</organism>
<feature type="chain" id="PRO_5003378706" description="Porin" evidence="2">
    <location>
        <begin position="25"/>
        <end position="377"/>
    </location>
</feature>
<reference evidence="3" key="1">
    <citation type="journal article" date="2012" name="Appl. Microbiol. Biotechnol.">
        <title>An unexpected gene cluster for downstream degradation of alkylphenols in Sphingomonas sp. strain TTNP3.</title>
        <authorList>
            <person name="Kolvenbach B.A."/>
            <person name="Dobrowinski H."/>
            <person name="Fousek J."/>
            <person name="Vlcek C."/>
            <person name="Schaffer A."/>
            <person name="Gabriel F.L."/>
            <person name="Kohler H.P."/>
            <person name="Corvini P.F."/>
        </authorList>
    </citation>
    <scope>NUCLEOTIDE SEQUENCE</scope>
    <source>
        <strain evidence="3">TTNP3</strain>
    </source>
</reference>
<dbReference type="EMBL" id="JF440299">
    <property type="protein sequence ID" value="AEH41577.1"/>
    <property type="molecule type" value="Genomic_DNA"/>
</dbReference>
<evidence type="ECO:0000256" key="2">
    <source>
        <dbReference type="SAM" id="SignalP"/>
    </source>
</evidence>
<accession>F8TW84</accession>
<evidence type="ECO:0000313" key="3">
    <source>
        <dbReference type="EMBL" id="AEH41577.1"/>
    </source>
</evidence>
<dbReference type="Pfam" id="PF07642">
    <property type="entry name" value="BBP2"/>
    <property type="match status" value="1"/>
</dbReference>
<evidence type="ECO:0000256" key="1">
    <source>
        <dbReference type="SAM" id="MobiDB-lite"/>
    </source>
</evidence>
<evidence type="ECO:0008006" key="4">
    <source>
        <dbReference type="Google" id="ProtNLM"/>
    </source>
</evidence>
<protein>
    <recommendedName>
        <fullName evidence="4">Porin</fullName>
    </recommendedName>
</protein>
<keyword evidence="2" id="KW-0732">Signal</keyword>
<feature type="compositionally biased region" description="Low complexity" evidence="1">
    <location>
        <begin position="39"/>
        <end position="48"/>
    </location>
</feature>
<dbReference type="AlphaFoldDB" id="F8TW84"/>
<dbReference type="InterPro" id="IPR011486">
    <property type="entry name" value="BBP2"/>
</dbReference>